<name>A0A2M9XLA1_9LEPT</name>
<dbReference type="EMBL" id="CP033614">
    <property type="protein sequence ID" value="AYV55069.1"/>
    <property type="molecule type" value="Genomic_DNA"/>
</dbReference>
<dbReference type="NCBIfam" id="NF033168">
    <property type="entry name" value="lipo_LIC10766"/>
    <property type="match status" value="1"/>
</dbReference>
<reference evidence="3 4" key="1">
    <citation type="submission" date="2017-07" db="EMBL/GenBank/DDBJ databases">
        <title>Leptospira spp. isolated from tropical soils.</title>
        <authorList>
            <person name="Thibeaux R."/>
            <person name="Iraola G."/>
            <person name="Ferres I."/>
            <person name="Bierque E."/>
            <person name="Girault D."/>
            <person name="Soupe-Gilbert M.-E."/>
            <person name="Picardeau M."/>
            <person name="Goarant C."/>
        </authorList>
    </citation>
    <scope>NUCLEOTIDE SEQUENCE [LARGE SCALE GENOMIC DNA]</scope>
    <source>
        <strain evidence="3 4">JW2-C-B1</strain>
    </source>
</reference>
<dbReference type="Proteomes" id="UP000276407">
    <property type="component" value="Chromosome 1"/>
</dbReference>
<sequence length="144" mass="15864">MKSIQLFVLTFSVLFLIQCSSTSTKKPENETPKENKTTVQEESNEGSADEFTKAPEGFLSSDTFQVVISSLEGNADSAQDLARKRAINLLIAEKGENFRSSDKVVIKELVESKGKIVKHSGSIQGKTYFLFQVNSPGLKSSLKR</sequence>
<keyword evidence="4" id="KW-1185">Reference proteome</keyword>
<organism evidence="2 5">
    <name type="scientific">Leptospira kmetyi</name>
    <dbReference type="NCBI Taxonomy" id="408139"/>
    <lineage>
        <taxon>Bacteria</taxon>
        <taxon>Pseudomonadati</taxon>
        <taxon>Spirochaetota</taxon>
        <taxon>Spirochaetia</taxon>
        <taxon>Leptospirales</taxon>
        <taxon>Leptospiraceae</taxon>
        <taxon>Leptospira</taxon>
    </lineage>
</organism>
<gene>
    <name evidence="3" type="ORF">CH378_19060</name>
    <name evidence="2" type="ORF">EFP84_05805</name>
</gene>
<proteinExistence type="predicted"/>
<evidence type="ECO:0000256" key="1">
    <source>
        <dbReference type="SAM" id="MobiDB-lite"/>
    </source>
</evidence>
<feature type="region of interest" description="Disordered" evidence="1">
    <location>
        <begin position="23"/>
        <end position="54"/>
    </location>
</feature>
<reference evidence="2 5" key="2">
    <citation type="submission" date="2018-11" db="EMBL/GenBank/DDBJ databases">
        <title>Complete genome sequence of Leptospira kmetyi isolate LS 001/16 from soil sample associated with a leptospirosis patient in Kelantan.</title>
        <authorList>
            <person name="Muhammad Yusoff F."/>
            <person name="Muhammad Yusoff S."/>
            <person name="Ahmad M.N."/>
            <person name="Yusof N.Y."/>
            <person name="Aziah I."/>
        </authorList>
    </citation>
    <scope>NUCLEOTIDE SEQUENCE [LARGE SCALE GENOMIC DNA]</scope>
    <source>
        <strain evidence="2 5">LS 001/16</strain>
    </source>
</reference>
<accession>A0A2M9XLA1</accession>
<dbReference type="OrthoDB" id="341999at2"/>
<dbReference type="RefSeq" id="WP_100738394.1">
    <property type="nucleotide sequence ID" value="NZ_CP033614.1"/>
</dbReference>
<evidence type="ECO:0000313" key="2">
    <source>
        <dbReference type="EMBL" id="AYV55069.1"/>
    </source>
</evidence>
<protein>
    <submittedName>
        <fullName evidence="2">Lipoprotein</fullName>
    </submittedName>
</protein>
<dbReference type="KEGG" id="lkm:EFP84_05805"/>
<dbReference type="AlphaFoldDB" id="A0A2M9XLA1"/>
<feature type="compositionally biased region" description="Basic and acidic residues" evidence="1">
    <location>
        <begin position="25"/>
        <end position="36"/>
    </location>
</feature>
<evidence type="ECO:0000313" key="4">
    <source>
        <dbReference type="Proteomes" id="UP000231919"/>
    </source>
</evidence>
<evidence type="ECO:0000313" key="5">
    <source>
        <dbReference type="Proteomes" id="UP000276407"/>
    </source>
</evidence>
<dbReference type="EMBL" id="NPDP01000045">
    <property type="protein sequence ID" value="PJZ28204.1"/>
    <property type="molecule type" value="Genomic_DNA"/>
</dbReference>
<evidence type="ECO:0000313" key="3">
    <source>
        <dbReference type="EMBL" id="PJZ28204.1"/>
    </source>
</evidence>
<dbReference type="Proteomes" id="UP000231919">
    <property type="component" value="Unassembled WGS sequence"/>
</dbReference>
<keyword evidence="2" id="KW-0449">Lipoprotein</keyword>